<dbReference type="GO" id="GO:0009507">
    <property type="term" value="C:chloroplast"/>
    <property type="evidence" value="ECO:0007669"/>
    <property type="project" value="UniProtKB-SubCell"/>
</dbReference>
<evidence type="ECO:0000256" key="1">
    <source>
        <dbReference type="ARBA" id="ARBA00007874"/>
    </source>
</evidence>
<dbReference type="PROSITE" id="PS51085">
    <property type="entry name" value="2FE2S_FER_2"/>
    <property type="match status" value="1"/>
</dbReference>
<keyword evidence="8" id="KW-0150">Chloroplast</keyword>
<keyword evidence="7 8" id="KW-0411">Iron-sulfur</keyword>
<keyword evidence="6 8" id="KW-0408">Iron</keyword>
<evidence type="ECO:0000256" key="6">
    <source>
        <dbReference type="ARBA" id="ARBA00023004"/>
    </source>
</evidence>
<dbReference type="PANTHER" id="PTHR43112:SF21">
    <property type="entry name" value="FERREDOXIN"/>
    <property type="match status" value="1"/>
</dbReference>
<dbReference type="CDD" id="cd00207">
    <property type="entry name" value="fer2"/>
    <property type="match status" value="1"/>
</dbReference>
<keyword evidence="3 8" id="KW-0001">2Fe-2S</keyword>
<evidence type="ECO:0000313" key="10">
    <source>
        <dbReference type="EMBL" id="CCO66499.1"/>
    </source>
</evidence>
<dbReference type="GO" id="GO:0051537">
    <property type="term" value="F:2 iron, 2 sulfur cluster binding"/>
    <property type="evidence" value="ECO:0007669"/>
    <property type="project" value="UniProtKB-KW"/>
</dbReference>
<dbReference type="AlphaFoldDB" id="K8FI69"/>
<keyword evidence="5 8" id="KW-0249">Electron transport</keyword>
<dbReference type="RefSeq" id="XP_007510939.1">
    <property type="nucleotide sequence ID" value="XM_007510877.1"/>
</dbReference>
<keyword evidence="8" id="KW-0934">Plastid</keyword>
<comment type="function">
    <text evidence="8">Ferredoxins are iron-sulfur proteins that transfer electrons in a wide variety of metabolic reactions.</text>
</comment>
<evidence type="ECO:0000256" key="8">
    <source>
        <dbReference type="RuleBase" id="RU364001"/>
    </source>
</evidence>
<dbReference type="STRING" id="41875.K8FI69"/>
<dbReference type="OrthoDB" id="1885901at2759"/>
<comment type="subcellular location">
    <subcellularLocation>
        <location evidence="8">Plastid</location>
        <location evidence="8">Chloroplast</location>
    </subcellularLocation>
</comment>
<evidence type="ECO:0000256" key="3">
    <source>
        <dbReference type="ARBA" id="ARBA00022714"/>
    </source>
</evidence>
<feature type="domain" description="2Fe-2S ferredoxin-type" evidence="9">
    <location>
        <begin position="47"/>
        <end position="142"/>
    </location>
</feature>
<keyword evidence="11" id="KW-1185">Reference proteome</keyword>
<dbReference type="KEGG" id="bpg:Bathy09g01240"/>
<dbReference type="SUPFAM" id="SSF54292">
    <property type="entry name" value="2Fe-2S ferredoxin-like"/>
    <property type="match status" value="1"/>
</dbReference>
<name>K8FI69_9CHLO</name>
<comment type="similarity">
    <text evidence="1 8">Belongs to the 2Fe2S plant-type ferredoxin family.</text>
</comment>
<comment type="cofactor">
    <cofactor evidence="8">
        <name>[2Fe-2S] cluster</name>
        <dbReference type="ChEBI" id="CHEBI:190135"/>
    </cofactor>
    <text evidence="8">Binds 1 [2Fe-2S] cluster.</text>
</comment>
<dbReference type="Proteomes" id="UP000198341">
    <property type="component" value="Chromosome 9"/>
</dbReference>
<gene>
    <name evidence="10" type="ORF">Bathy09g01240</name>
</gene>
<dbReference type="InterPro" id="IPR036010">
    <property type="entry name" value="2Fe-2S_ferredoxin-like_sf"/>
</dbReference>
<dbReference type="InterPro" id="IPR012675">
    <property type="entry name" value="Beta-grasp_dom_sf"/>
</dbReference>
<evidence type="ECO:0000313" key="11">
    <source>
        <dbReference type="Proteomes" id="UP000198341"/>
    </source>
</evidence>
<dbReference type="GO" id="GO:0009055">
    <property type="term" value="F:electron transfer activity"/>
    <property type="evidence" value="ECO:0007669"/>
    <property type="project" value="InterPro"/>
</dbReference>
<dbReference type="eggNOG" id="ENOG502S4AH">
    <property type="taxonomic scope" value="Eukaryota"/>
</dbReference>
<dbReference type="NCBIfam" id="TIGR02008">
    <property type="entry name" value="fdx_plant"/>
    <property type="match status" value="1"/>
</dbReference>
<dbReference type="InterPro" id="IPR010241">
    <property type="entry name" value="Fd_pln"/>
</dbReference>
<dbReference type="PANTHER" id="PTHR43112">
    <property type="entry name" value="FERREDOXIN"/>
    <property type="match status" value="1"/>
</dbReference>
<dbReference type="Pfam" id="PF00111">
    <property type="entry name" value="Fer2"/>
    <property type="match status" value="1"/>
</dbReference>
<protein>
    <recommendedName>
        <fullName evidence="8">Ferredoxin</fullName>
    </recommendedName>
</protein>
<accession>K8FI69</accession>
<sequence>MNASNLNAIGKGTKRITTHAKQEKDKLARDTIDLSKRKIGPGKEAPVKVTFLGANDSSVTVDCPTDQYVLDAALEAGLELPFTCRGGICGACVAKCVSGATDQSDITDLEFTLDEDEQKEGLTLLCMAYPVGDCVIETQSDWGMRVGEWKGATGEILGRDPTKLMDDDPNRIGL</sequence>
<keyword evidence="2 8" id="KW-0813">Transport</keyword>
<evidence type="ECO:0000256" key="4">
    <source>
        <dbReference type="ARBA" id="ARBA00022723"/>
    </source>
</evidence>
<dbReference type="InterPro" id="IPR001041">
    <property type="entry name" value="2Fe-2S_ferredoxin-type"/>
</dbReference>
<evidence type="ECO:0000256" key="2">
    <source>
        <dbReference type="ARBA" id="ARBA00022448"/>
    </source>
</evidence>
<evidence type="ECO:0000256" key="5">
    <source>
        <dbReference type="ARBA" id="ARBA00022982"/>
    </source>
</evidence>
<dbReference type="PROSITE" id="PS00197">
    <property type="entry name" value="2FE2S_FER_1"/>
    <property type="match status" value="1"/>
</dbReference>
<dbReference type="Gene3D" id="3.10.20.30">
    <property type="match status" value="1"/>
</dbReference>
<dbReference type="InterPro" id="IPR006058">
    <property type="entry name" value="2Fe2S_fd_BS"/>
</dbReference>
<dbReference type="GO" id="GO:0046872">
    <property type="term" value="F:metal ion binding"/>
    <property type="evidence" value="ECO:0007669"/>
    <property type="project" value="UniProtKB-KW"/>
</dbReference>
<reference evidence="10 11" key="1">
    <citation type="submission" date="2011-10" db="EMBL/GenBank/DDBJ databases">
        <authorList>
            <person name="Genoscope - CEA"/>
        </authorList>
    </citation>
    <scope>NUCLEOTIDE SEQUENCE [LARGE SCALE GENOMIC DNA]</scope>
    <source>
        <strain evidence="10 11">RCC 1105</strain>
    </source>
</reference>
<keyword evidence="4 8" id="KW-0479">Metal-binding</keyword>
<evidence type="ECO:0000259" key="9">
    <source>
        <dbReference type="PROSITE" id="PS51085"/>
    </source>
</evidence>
<evidence type="ECO:0000256" key="7">
    <source>
        <dbReference type="ARBA" id="ARBA00023014"/>
    </source>
</evidence>
<dbReference type="EMBL" id="FO082270">
    <property type="protein sequence ID" value="CCO66499.1"/>
    <property type="molecule type" value="Genomic_DNA"/>
</dbReference>
<organism evidence="10 11">
    <name type="scientific">Bathycoccus prasinos</name>
    <dbReference type="NCBI Taxonomy" id="41875"/>
    <lineage>
        <taxon>Eukaryota</taxon>
        <taxon>Viridiplantae</taxon>
        <taxon>Chlorophyta</taxon>
        <taxon>Mamiellophyceae</taxon>
        <taxon>Mamiellales</taxon>
        <taxon>Bathycoccaceae</taxon>
        <taxon>Bathycoccus</taxon>
    </lineage>
</organism>
<proteinExistence type="inferred from homology"/>
<dbReference type="GO" id="GO:0022900">
    <property type="term" value="P:electron transport chain"/>
    <property type="evidence" value="ECO:0007669"/>
    <property type="project" value="InterPro"/>
</dbReference>
<dbReference type="GeneID" id="19013631"/>